<accession>A0A8C7X5Q7</accession>
<name>A0A8C7X5Q7_9TELE</name>
<dbReference type="AlphaFoldDB" id="A0A8C7X5Q7"/>
<reference evidence="1" key="2">
    <citation type="submission" date="2025-09" db="UniProtKB">
        <authorList>
            <consortium name="Ensembl"/>
        </authorList>
    </citation>
    <scope>IDENTIFICATION</scope>
</reference>
<dbReference type="Ensembl" id="ENSOSIT00000008997.1">
    <property type="protein sequence ID" value="ENSOSIP00000008439.1"/>
    <property type="gene ID" value="ENSOSIG00000005430.1"/>
</dbReference>
<protein>
    <submittedName>
        <fullName evidence="1">Uncharacterized protein</fullName>
    </submittedName>
</protein>
<evidence type="ECO:0000313" key="2">
    <source>
        <dbReference type="Proteomes" id="UP000694383"/>
    </source>
</evidence>
<reference evidence="1" key="1">
    <citation type="submission" date="2025-08" db="UniProtKB">
        <authorList>
            <consortium name="Ensembl"/>
        </authorList>
    </citation>
    <scope>IDENTIFICATION</scope>
</reference>
<dbReference type="Proteomes" id="UP000694383">
    <property type="component" value="Unplaced"/>
</dbReference>
<sequence length="62" mass="7413">LQVSQVCCIQGLAKRSDFWPFGLFHPFLAIQMTKKNITKRKFTFLFVLTLYNYSFHICHTHF</sequence>
<proteinExistence type="predicted"/>
<keyword evidence="2" id="KW-1185">Reference proteome</keyword>
<evidence type="ECO:0000313" key="1">
    <source>
        <dbReference type="Ensembl" id="ENSOSIP00000008439.1"/>
    </source>
</evidence>
<organism evidence="1 2">
    <name type="scientific">Oryzias sinensis</name>
    <name type="common">Chinese medaka</name>
    <dbReference type="NCBI Taxonomy" id="183150"/>
    <lineage>
        <taxon>Eukaryota</taxon>
        <taxon>Metazoa</taxon>
        <taxon>Chordata</taxon>
        <taxon>Craniata</taxon>
        <taxon>Vertebrata</taxon>
        <taxon>Euteleostomi</taxon>
        <taxon>Actinopterygii</taxon>
        <taxon>Neopterygii</taxon>
        <taxon>Teleostei</taxon>
        <taxon>Neoteleostei</taxon>
        <taxon>Acanthomorphata</taxon>
        <taxon>Ovalentaria</taxon>
        <taxon>Atherinomorphae</taxon>
        <taxon>Beloniformes</taxon>
        <taxon>Adrianichthyidae</taxon>
        <taxon>Oryziinae</taxon>
        <taxon>Oryzias</taxon>
    </lineage>
</organism>